<keyword evidence="3" id="KW-1185">Reference proteome</keyword>
<sequence>MGDPLICMWVAVPAFWSLSMLSIFRSSFTRLAAAGFTFSTLLAAAAPVNAQAAQCGNSPAHEAFDVQGLKSELMVTALSCKAQDRYNAFVAKFRPALLDAEKRLDGYFRTTYGRRAQAERDDYITQLADIQSLGGLKSGTVFCQQREAMFDEIDALETSSDLAHYAEAKDVAQPASYESCEAPGGVDRHSRHGSTATRRSSSTSRHLHRA</sequence>
<organism evidence="2 3">
    <name type="scientific">Gluconobacter morbifer G707</name>
    <dbReference type="NCBI Taxonomy" id="1088869"/>
    <lineage>
        <taxon>Bacteria</taxon>
        <taxon>Pseudomonadati</taxon>
        <taxon>Pseudomonadota</taxon>
        <taxon>Alphaproteobacteria</taxon>
        <taxon>Acetobacterales</taxon>
        <taxon>Acetobacteraceae</taxon>
        <taxon>Gluconobacter</taxon>
    </lineage>
</organism>
<gene>
    <name evidence="2" type="ORF">GMO_26780</name>
</gene>
<proteinExistence type="predicted"/>
<evidence type="ECO:0000313" key="3">
    <source>
        <dbReference type="Proteomes" id="UP000004949"/>
    </source>
</evidence>
<reference evidence="2 3" key="1">
    <citation type="submission" date="2011-10" db="EMBL/GenBank/DDBJ databases">
        <title>Genome sequence of Gluconobacter morbifer G707, isolated from Drosophila gut.</title>
        <authorList>
            <person name="Lee W.-J."/>
            <person name="Kim E.-K."/>
        </authorList>
    </citation>
    <scope>NUCLEOTIDE SEQUENCE [LARGE SCALE GENOMIC DNA]</scope>
    <source>
        <strain evidence="2 3">G707</strain>
    </source>
</reference>
<dbReference type="PATRIC" id="fig|1088869.3.peg.2671"/>
<dbReference type="Proteomes" id="UP000004949">
    <property type="component" value="Unassembled WGS sequence"/>
</dbReference>
<protein>
    <submittedName>
        <fullName evidence="2">Uncharacterized protein</fullName>
    </submittedName>
</protein>
<dbReference type="EMBL" id="AGQV01000013">
    <property type="protein sequence ID" value="EHH67058.1"/>
    <property type="molecule type" value="Genomic_DNA"/>
</dbReference>
<accession>G6XMG0</accession>
<dbReference type="AlphaFoldDB" id="G6XMG0"/>
<evidence type="ECO:0000313" key="2">
    <source>
        <dbReference type="EMBL" id="EHH67058.1"/>
    </source>
</evidence>
<feature type="compositionally biased region" description="Low complexity" evidence="1">
    <location>
        <begin position="193"/>
        <end position="204"/>
    </location>
</feature>
<evidence type="ECO:0000256" key="1">
    <source>
        <dbReference type="SAM" id="MobiDB-lite"/>
    </source>
</evidence>
<dbReference type="STRING" id="1088869.GMO_26780"/>
<feature type="region of interest" description="Disordered" evidence="1">
    <location>
        <begin position="172"/>
        <end position="210"/>
    </location>
</feature>
<comment type="caution">
    <text evidence="2">The sequence shown here is derived from an EMBL/GenBank/DDBJ whole genome shotgun (WGS) entry which is preliminary data.</text>
</comment>
<name>G6XMG0_9PROT</name>